<evidence type="ECO:0000313" key="2">
    <source>
        <dbReference type="EMBL" id="VDN42806.1"/>
    </source>
</evidence>
<proteinExistence type="predicted"/>
<evidence type="ECO:0000256" key="1">
    <source>
        <dbReference type="SAM" id="MobiDB-lite"/>
    </source>
</evidence>
<accession>A0A3P7RHZ7</accession>
<dbReference type="OrthoDB" id="6020087at2759"/>
<dbReference type="AlphaFoldDB" id="A0A3P7RHZ7"/>
<dbReference type="EMBL" id="UYRU01105764">
    <property type="protein sequence ID" value="VDN42806.1"/>
    <property type="molecule type" value="Genomic_DNA"/>
</dbReference>
<sequence>MGTFTSSRLSNPRQILVHDRTGCHADHADDGLQRHTTAAIGLLKAIFPPPSTSAAATTTTANSSCPSDVNSSSSSSPYSLDSLSGRIVKDVVVFDPRHYWDLVERLNLDIMEPPASQEIVYKEKGE</sequence>
<gene>
    <name evidence="2" type="ORF">DILT_LOCUS18912</name>
</gene>
<organism evidence="2 3">
    <name type="scientific">Dibothriocephalus latus</name>
    <name type="common">Fish tapeworm</name>
    <name type="synonym">Diphyllobothrium latum</name>
    <dbReference type="NCBI Taxonomy" id="60516"/>
    <lineage>
        <taxon>Eukaryota</taxon>
        <taxon>Metazoa</taxon>
        <taxon>Spiralia</taxon>
        <taxon>Lophotrochozoa</taxon>
        <taxon>Platyhelminthes</taxon>
        <taxon>Cestoda</taxon>
        <taxon>Eucestoda</taxon>
        <taxon>Diphyllobothriidea</taxon>
        <taxon>Diphyllobothriidae</taxon>
        <taxon>Dibothriocephalus</taxon>
    </lineage>
</organism>
<evidence type="ECO:0000313" key="3">
    <source>
        <dbReference type="Proteomes" id="UP000281553"/>
    </source>
</evidence>
<dbReference type="Proteomes" id="UP000281553">
    <property type="component" value="Unassembled WGS sequence"/>
</dbReference>
<feature type="compositionally biased region" description="Low complexity" evidence="1">
    <location>
        <begin position="52"/>
        <end position="80"/>
    </location>
</feature>
<reference evidence="2 3" key="1">
    <citation type="submission" date="2018-11" db="EMBL/GenBank/DDBJ databases">
        <authorList>
            <consortium name="Pathogen Informatics"/>
        </authorList>
    </citation>
    <scope>NUCLEOTIDE SEQUENCE [LARGE SCALE GENOMIC DNA]</scope>
</reference>
<protein>
    <submittedName>
        <fullName evidence="2">Uncharacterized protein</fullName>
    </submittedName>
</protein>
<name>A0A3P7RHZ7_DIBLA</name>
<keyword evidence="3" id="KW-1185">Reference proteome</keyword>
<feature type="region of interest" description="Disordered" evidence="1">
    <location>
        <begin position="51"/>
        <end position="80"/>
    </location>
</feature>